<comment type="caution">
    <text evidence="1">The sequence shown here is derived from an EMBL/GenBank/DDBJ whole genome shotgun (WGS) entry which is preliminary data.</text>
</comment>
<evidence type="ECO:0000313" key="2">
    <source>
        <dbReference type="Proteomes" id="UP000681720"/>
    </source>
</evidence>
<evidence type="ECO:0000313" key="1">
    <source>
        <dbReference type="EMBL" id="CAF5217283.1"/>
    </source>
</evidence>
<dbReference type="AlphaFoldDB" id="A0A8S3JJ61"/>
<protein>
    <submittedName>
        <fullName evidence="1">Uncharacterized protein</fullName>
    </submittedName>
</protein>
<sequence>MSSAVSAQIVVSFLISNELHRKEVVIDRVDSTYDNCGLLRRLYAKQMLNELTAFPKINKRHILDIAMKYSIVSDFTSILVLETLQQHIAYNICPHPSRTTLYNHYMNYQHNKKQVDLKNNETKLAAILNLWNARCTWYDKA</sequence>
<feature type="non-terminal residue" evidence="1">
    <location>
        <position position="141"/>
    </location>
</feature>
<reference evidence="1" key="1">
    <citation type="submission" date="2021-02" db="EMBL/GenBank/DDBJ databases">
        <authorList>
            <person name="Nowell W R."/>
        </authorList>
    </citation>
    <scope>NUCLEOTIDE SEQUENCE</scope>
</reference>
<accession>A0A8S3JJ61</accession>
<name>A0A8S3JJ61_9BILA</name>
<gene>
    <name evidence="1" type="ORF">GIL414_LOCUS82346</name>
</gene>
<proteinExistence type="predicted"/>
<dbReference type="EMBL" id="CAJOBJ010359861">
    <property type="protein sequence ID" value="CAF5217283.1"/>
    <property type="molecule type" value="Genomic_DNA"/>
</dbReference>
<dbReference type="Proteomes" id="UP000681720">
    <property type="component" value="Unassembled WGS sequence"/>
</dbReference>
<organism evidence="1 2">
    <name type="scientific">Rotaria magnacalcarata</name>
    <dbReference type="NCBI Taxonomy" id="392030"/>
    <lineage>
        <taxon>Eukaryota</taxon>
        <taxon>Metazoa</taxon>
        <taxon>Spiralia</taxon>
        <taxon>Gnathifera</taxon>
        <taxon>Rotifera</taxon>
        <taxon>Eurotatoria</taxon>
        <taxon>Bdelloidea</taxon>
        <taxon>Philodinida</taxon>
        <taxon>Philodinidae</taxon>
        <taxon>Rotaria</taxon>
    </lineage>
</organism>